<accession>A0ABD3FIV8</accession>
<keyword evidence="3" id="KW-1185">Reference proteome</keyword>
<evidence type="ECO:0000256" key="1">
    <source>
        <dbReference type="SAM" id="MobiDB-lite"/>
    </source>
</evidence>
<protein>
    <recommendedName>
        <fullName evidence="4">BZIP domain-containing protein</fullName>
    </recommendedName>
</protein>
<evidence type="ECO:0008006" key="4">
    <source>
        <dbReference type="Google" id="ProtNLM"/>
    </source>
</evidence>
<feature type="compositionally biased region" description="Polar residues" evidence="1">
    <location>
        <begin position="46"/>
        <end position="55"/>
    </location>
</feature>
<evidence type="ECO:0000313" key="3">
    <source>
        <dbReference type="Proteomes" id="UP001632037"/>
    </source>
</evidence>
<evidence type="ECO:0000313" key="2">
    <source>
        <dbReference type="EMBL" id="KAL3665651.1"/>
    </source>
</evidence>
<feature type="compositionally biased region" description="Basic and acidic residues" evidence="1">
    <location>
        <begin position="95"/>
        <end position="105"/>
    </location>
</feature>
<dbReference type="Proteomes" id="UP001632037">
    <property type="component" value="Unassembled WGS sequence"/>
</dbReference>
<sequence length="417" mass="48067">MKTHGHNHSRHTAMTTPDAVFLDEVEDFLVSFDLPIFPTLHTLTGLDNSDESSPSEAVPPKAVDSSKGRKKSKQTLDPVAKHELEKAKDRKRRSTYRERRRVEKETLKQQVGELSTELAELQKAKEADRYLASSAWEMVANRQLQARVDAEEKQRRLLRAIESRGALIQDFQSIIHDVDEKVADVAFKHKRIRFEPSDAEFYKAYALELDYFHAQTDDALRMYGMDSIDVSWDQPRRHWKEDGETGYYMYADKKVLPFDYDLVCRHTWRVAQMQHRQQDREGYGEIGDPDKTAAFKFRVSHRLKSGRTVSVLQRAVVRRYLDNGRSVVVWRSFCEGEGIFHGMHADEAGWCISVPLPNASKPSTLTRTMMRHVPMHFSSKATQEVDANQFTGFVLDTGSEDAFEISSRLEKLLLQDK</sequence>
<organism evidence="2 3">
    <name type="scientific">Phytophthora oleae</name>
    <dbReference type="NCBI Taxonomy" id="2107226"/>
    <lineage>
        <taxon>Eukaryota</taxon>
        <taxon>Sar</taxon>
        <taxon>Stramenopiles</taxon>
        <taxon>Oomycota</taxon>
        <taxon>Peronosporomycetes</taxon>
        <taxon>Peronosporales</taxon>
        <taxon>Peronosporaceae</taxon>
        <taxon>Phytophthora</taxon>
    </lineage>
</organism>
<feature type="region of interest" description="Disordered" evidence="1">
    <location>
        <begin position="46"/>
        <end position="105"/>
    </location>
</feature>
<dbReference type="AlphaFoldDB" id="A0ABD3FIV8"/>
<gene>
    <name evidence="2" type="ORF">V7S43_009086</name>
</gene>
<dbReference type="EMBL" id="JBIMZQ010000019">
    <property type="protein sequence ID" value="KAL3665651.1"/>
    <property type="molecule type" value="Genomic_DNA"/>
</dbReference>
<reference evidence="2 3" key="1">
    <citation type="submission" date="2024-09" db="EMBL/GenBank/DDBJ databases">
        <title>Genome sequencing and assembly of Phytophthora oleae, isolate VK10A, causative agent of rot of olive drupes.</title>
        <authorList>
            <person name="Conti Taguali S."/>
            <person name="Riolo M."/>
            <person name="La Spada F."/>
            <person name="Cacciola S.O."/>
            <person name="Dionisio G."/>
        </authorList>
    </citation>
    <scope>NUCLEOTIDE SEQUENCE [LARGE SCALE GENOMIC DNA]</scope>
    <source>
        <strain evidence="2 3">VK10A</strain>
    </source>
</reference>
<feature type="compositionally biased region" description="Basic and acidic residues" evidence="1">
    <location>
        <begin position="79"/>
        <end position="88"/>
    </location>
</feature>
<name>A0ABD3FIV8_9STRA</name>
<proteinExistence type="predicted"/>
<comment type="caution">
    <text evidence="2">The sequence shown here is derived from an EMBL/GenBank/DDBJ whole genome shotgun (WGS) entry which is preliminary data.</text>
</comment>